<dbReference type="EMBL" id="JABELV010000129">
    <property type="protein sequence ID" value="KAG7529991.1"/>
    <property type="molecule type" value="Genomic_DNA"/>
</dbReference>
<evidence type="ECO:0000313" key="3">
    <source>
        <dbReference type="Proteomes" id="UP000812966"/>
    </source>
</evidence>
<feature type="region of interest" description="Disordered" evidence="1">
    <location>
        <begin position="383"/>
        <end position="402"/>
    </location>
</feature>
<feature type="region of interest" description="Disordered" evidence="1">
    <location>
        <begin position="86"/>
        <end position="119"/>
    </location>
</feature>
<dbReference type="AlphaFoldDB" id="A0A8K0JH46"/>
<reference evidence="2" key="1">
    <citation type="submission" date="2020-04" db="EMBL/GenBank/DDBJ databases">
        <title>Analysis of mating type loci in Filobasidium floriforme.</title>
        <authorList>
            <person name="Nowrousian M."/>
        </authorList>
    </citation>
    <scope>NUCLEOTIDE SEQUENCE</scope>
    <source>
        <strain evidence="2">CBS 6242</strain>
    </source>
</reference>
<gene>
    <name evidence="2" type="ORF">FFLO_05288</name>
</gene>
<comment type="caution">
    <text evidence="2">The sequence shown here is derived from an EMBL/GenBank/DDBJ whole genome shotgun (WGS) entry which is preliminary data.</text>
</comment>
<name>A0A8K0JH46_9TREE</name>
<evidence type="ECO:0000313" key="2">
    <source>
        <dbReference type="EMBL" id="KAG7529991.1"/>
    </source>
</evidence>
<accession>A0A8K0JH46</accession>
<keyword evidence="3" id="KW-1185">Reference proteome</keyword>
<proteinExistence type="predicted"/>
<dbReference type="Proteomes" id="UP000812966">
    <property type="component" value="Unassembled WGS sequence"/>
</dbReference>
<feature type="compositionally biased region" description="Polar residues" evidence="1">
    <location>
        <begin position="103"/>
        <end position="119"/>
    </location>
</feature>
<sequence>MPRRTKAPPKYGPAMDDAMYGIEAKIAKVIKGKSASYEQGFTVHTGKKDSKKKPYTGTEKFAHIHEGKDFRLVDDLITALKRELATEPKDKRKPDESSVDVAFSSTAESAAKPTQPSSTFVATDNSFSTINWTIEQFVFANVMKEEPIILSRRSVVWLMANIAPSYHIAQCVNSSVTSSRISRSYNKYNMSPQKSNPQKVSASQVKIWLAKIQTAVRQAGEHEAKIIAGECDTFLPAHQLLSFWYITASRPMGCAAGYQVNLIPNHDQIPGPGLIKDNITVPDGRVVYVSVWHHPEKSPKPVLESIQNALKLDDAEPVLPETPDQDILANSVVDYMGASEAEGSQFSLVADGFVDSGRGIESDAESEFDGTGEISKDWDIITKTDLGSHGGGDSMFSAPATE</sequence>
<feature type="compositionally biased region" description="Basic and acidic residues" evidence="1">
    <location>
        <begin position="86"/>
        <end position="96"/>
    </location>
</feature>
<protein>
    <submittedName>
        <fullName evidence="2">Uncharacterized protein</fullName>
    </submittedName>
</protein>
<evidence type="ECO:0000256" key="1">
    <source>
        <dbReference type="SAM" id="MobiDB-lite"/>
    </source>
</evidence>
<organism evidence="2 3">
    <name type="scientific">Filobasidium floriforme</name>
    <dbReference type="NCBI Taxonomy" id="5210"/>
    <lineage>
        <taxon>Eukaryota</taxon>
        <taxon>Fungi</taxon>
        <taxon>Dikarya</taxon>
        <taxon>Basidiomycota</taxon>
        <taxon>Agaricomycotina</taxon>
        <taxon>Tremellomycetes</taxon>
        <taxon>Filobasidiales</taxon>
        <taxon>Filobasidiaceae</taxon>
        <taxon>Filobasidium</taxon>
    </lineage>
</organism>